<evidence type="ECO:0000313" key="2">
    <source>
        <dbReference type="Proteomes" id="UP000793456"/>
    </source>
</evidence>
<reference evidence="1" key="1">
    <citation type="submission" date="2018-11" db="EMBL/GenBank/DDBJ databases">
        <title>The sequence and de novo assembly of Larimichthys crocea genome using PacBio and Hi-C technologies.</title>
        <authorList>
            <person name="Xu P."/>
            <person name="Chen B."/>
            <person name="Zhou Z."/>
            <person name="Ke Q."/>
            <person name="Wu Y."/>
            <person name="Bai H."/>
            <person name="Pu F."/>
        </authorList>
    </citation>
    <scope>NUCLEOTIDE SEQUENCE</scope>
    <source>
        <tissue evidence="1">Muscle</tissue>
    </source>
</reference>
<comment type="caution">
    <text evidence="1">The sequence shown here is derived from an EMBL/GenBank/DDBJ whole genome shotgun (WGS) entry which is preliminary data.</text>
</comment>
<dbReference type="EMBL" id="CM011677">
    <property type="protein sequence ID" value="TMS20064.1"/>
    <property type="molecule type" value="Genomic_DNA"/>
</dbReference>
<dbReference type="Proteomes" id="UP000793456">
    <property type="component" value="Chromosome IV"/>
</dbReference>
<accession>A0ACD3RLN2</accession>
<feature type="non-terminal residue" evidence="1">
    <location>
        <position position="1"/>
    </location>
</feature>
<evidence type="ECO:0000313" key="1">
    <source>
        <dbReference type="EMBL" id="TMS20064.1"/>
    </source>
</evidence>
<proteinExistence type="predicted"/>
<organism evidence="1 2">
    <name type="scientific">Larimichthys crocea</name>
    <name type="common">Large yellow croaker</name>
    <name type="synonym">Pseudosciaena crocea</name>
    <dbReference type="NCBI Taxonomy" id="215358"/>
    <lineage>
        <taxon>Eukaryota</taxon>
        <taxon>Metazoa</taxon>
        <taxon>Chordata</taxon>
        <taxon>Craniata</taxon>
        <taxon>Vertebrata</taxon>
        <taxon>Euteleostomi</taxon>
        <taxon>Actinopterygii</taxon>
        <taxon>Neopterygii</taxon>
        <taxon>Teleostei</taxon>
        <taxon>Neoteleostei</taxon>
        <taxon>Acanthomorphata</taxon>
        <taxon>Eupercaria</taxon>
        <taxon>Sciaenidae</taxon>
        <taxon>Larimichthys</taxon>
    </lineage>
</organism>
<keyword evidence="2" id="KW-1185">Reference proteome</keyword>
<gene>
    <name evidence="1" type="ORF">E3U43_006557</name>
</gene>
<name>A0ACD3RLN2_LARCR</name>
<sequence length="76" mass="8907">EYPERTFDLVLQVACPTSENEDPTVLWSFPQDHTDQEVLQTIPKFCFPFDVERYFRSVRWSEPGMESTTGCEWAAD</sequence>
<protein>
    <submittedName>
        <fullName evidence="1">Uncharacterized protein</fullName>
    </submittedName>
</protein>